<accession>A0A7Y7IZQ5</accession>
<gene>
    <name evidence="2" type="ORF">HUK84_20175</name>
</gene>
<proteinExistence type="predicted"/>
<protein>
    <submittedName>
        <fullName evidence="2">M81 family metallopeptidase</fullName>
    </submittedName>
</protein>
<feature type="non-terminal residue" evidence="2">
    <location>
        <position position="274"/>
    </location>
</feature>
<dbReference type="RefSeq" id="WP_176641787.1">
    <property type="nucleotide sequence ID" value="NZ_JABXXP010000920.1"/>
</dbReference>
<evidence type="ECO:0000313" key="3">
    <source>
        <dbReference type="Proteomes" id="UP000534870"/>
    </source>
</evidence>
<evidence type="ECO:0000313" key="2">
    <source>
        <dbReference type="EMBL" id="NVN13424.1"/>
    </source>
</evidence>
<dbReference type="Proteomes" id="UP000534870">
    <property type="component" value="Unassembled WGS sequence"/>
</dbReference>
<dbReference type="InterPro" id="IPR015995">
    <property type="entry name" value="MlrC_N"/>
</dbReference>
<dbReference type="Pfam" id="PF07364">
    <property type="entry name" value="DUF1485"/>
    <property type="match status" value="1"/>
</dbReference>
<dbReference type="AlphaFoldDB" id="A0A7Y7IZQ5"/>
<dbReference type="EMBL" id="JABXXP010000920">
    <property type="protein sequence ID" value="NVN13424.1"/>
    <property type="molecule type" value="Genomic_DNA"/>
</dbReference>
<reference evidence="2 3" key="1">
    <citation type="submission" date="2020-06" db="EMBL/GenBank/DDBJ databases">
        <title>Description of novel acetic acid bacteria.</title>
        <authorList>
            <person name="Sombolestani A."/>
        </authorList>
    </citation>
    <scope>NUCLEOTIDE SEQUENCE [LARGE SCALE GENOMIC DNA]</scope>
    <source>
        <strain evidence="2 3">LMG 31431</strain>
    </source>
</reference>
<evidence type="ECO:0000259" key="1">
    <source>
        <dbReference type="Pfam" id="PF07364"/>
    </source>
</evidence>
<sequence length="274" mass="29526">MKIFIATLGTETNTFSPIVTGRGAFMGAREWHRTGGSLAAATPATLPLRTWREMAAAEGHEVVESICSFAQPGGPTPASVYEELRDLVVGDLKAALPVDIVLLSMHGAMVAVGYDDCEGDVLAHVRAAAGPDAVVGTVLDLHCHLTEPMREQADLIVTYKEYPHDDIRERSAELYRLAVRTAAGVIRPVMAYHDCRMLGIWRTPHGPVRAFVDRMTALEGKDGILSVSFVHGFPWADVPDVGAKMLVIADGDADRAAALARTLGREIWAMRAAS</sequence>
<feature type="domain" description="Microcystin LR degradation protein MlrC N-terminal" evidence="1">
    <location>
        <begin position="2"/>
        <end position="272"/>
    </location>
</feature>
<organism evidence="2 3">
    <name type="scientific">Nguyenibacter vanlangensis</name>
    <dbReference type="NCBI Taxonomy" id="1216886"/>
    <lineage>
        <taxon>Bacteria</taxon>
        <taxon>Pseudomonadati</taxon>
        <taxon>Pseudomonadota</taxon>
        <taxon>Alphaproteobacteria</taxon>
        <taxon>Acetobacterales</taxon>
        <taxon>Acetobacteraceae</taxon>
        <taxon>Nguyenibacter</taxon>
    </lineage>
</organism>
<name>A0A7Y7IZQ5_9PROT</name>
<comment type="caution">
    <text evidence="2">The sequence shown here is derived from an EMBL/GenBank/DDBJ whole genome shotgun (WGS) entry which is preliminary data.</text>
</comment>